<keyword evidence="4 6" id="KW-1133">Transmembrane helix</keyword>
<keyword evidence="5 6" id="KW-0472">Membrane</keyword>
<feature type="transmembrane region" description="Helical" evidence="6">
    <location>
        <begin position="75"/>
        <end position="106"/>
    </location>
</feature>
<dbReference type="AlphaFoldDB" id="A0A2S2NU20"/>
<accession>A0A2S2NU20</accession>
<dbReference type="EMBL" id="GGMR01008008">
    <property type="protein sequence ID" value="MBY20627.1"/>
    <property type="molecule type" value="Transcribed_RNA"/>
</dbReference>
<feature type="transmembrane region" description="Helical" evidence="6">
    <location>
        <begin position="6"/>
        <end position="23"/>
    </location>
</feature>
<dbReference type="GO" id="GO:0016020">
    <property type="term" value="C:membrane"/>
    <property type="evidence" value="ECO:0007669"/>
    <property type="project" value="UniProtKB-SubCell"/>
</dbReference>
<evidence type="ECO:0000313" key="7">
    <source>
        <dbReference type="EMBL" id="MBY20627.1"/>
    </source>
</evidence>
<gene>
    <name evidence="7" type="ORF">g.102015</name>
</gene>
<dbReference type="PANTHER" id="PTHR32001:SF1">
    <property type="entry name" value="KERATINOCYTE-ASSOCIATED PROTEIN 2"/>
    <property type="match status" value="1"/>
</dbReference>
<comment type="subcellular location">
    <subcellularLocation>
        <location evidence="1">Membrane</location>
        <topology evidence="1">Multi-pass membrane protein</topology>
    </subcellularLocation>
</comment>
<evidence type="ECO:0000256" key="3">
    <source>
        <dbReference type="ARBA" id="ARBA00022692"/>
    </source>
</evidence>
<evidence type="ECO:0000256" key="4">
    <source>
        <dbReference type="ARBA" id="ARBA00022989"/>
    </source>
</evidence>
<comment type="similarity">
    <text evidence="2">Belongs to the KRTCAP2 family.</text>
</comment>
<dbReference type="PANTHER" id="PTHR32001">
    <property type="entry name" value="KERATINOCYTE-ASSOCIATED PROTEIN 2"/>
    <property type="match status" value="1"/>
</dbReference>
<keyword evidence="3 6" id="KW-0812">Transmembrane</keyword>
<evidence type="ECO:0000256" key="6">
    <source>
        <dbReference type="SAM" id="Phobius"/>
    </source>
</evidence>
<evidence type="ECO:0000256" key="2">
    <source>
        <dbReference type="ARBA" id="ARBA00007279"/>
    </source>
</evidence>
<sequence length="135" mass="14848">MAVSTGMSFLISTLLALSLFSVMQLNSKWLTSSSVLVISTGFLGSVLFTLSLTAVSNLMTLLLGEGYQASLFPEILLSLMFTFFTCVSIHRVCATTGLLFSLFALYNIYNVSQKTYNSSSLLKQPIVQNKKKKQH</sequence>
<reference evidence="7" key="1">
    <citation type="submission" date="2018-04" db="EMBL/GenBank/DDBJ databases">
        <title>Transcriptome of Schizaphis graminum biotype I.</title>
        <authorList>
            <person name="Scully E.D."/>
            <person name="Geib S.M."/>
            <person name="Palmer N.A."/>
            <person name="Koch K."/>
            <person name="Bradshaw J."/>
            <person name="Heng-Moss T."/>
            <person name="Sarath G."/>
        </authorList>
    </citation>
    <scope>NUCLEOTIDE SEQUENCE</scope>
</reference>
<dbReference type="Pfam" id="PF09775">
    <property type="entry name" value="Keratin_assoc"/>
    <property type="match status" value="1"/>
</dbReference>
<proteinExistence type="inferred from homology"/>
<evidence type="ECO:0000256" key="5">
    <source>
        <dbReference type="ARBA" id="ARBA00023136"/>
    </source>
</evidence>
<feature type="transmembrane region" description="Helical" evidence="6">
    <location>
        <begin position="35"/>
        <end position="55"/>
    </location>
</feature>
<dbReference type="InterPro" id="IPR018614">
    <property type="entry name" value="KRTCAP2"/>
</dbReference>
<protein>
    <submittedName>
        <fullName evidence="7">Protein KRTCAP2</fullName>
    </submittedName>
</protein>
<name>A0A2S2NU20_SCHGA</name>
<evidence type="ECO:0000256" key="1">
    <source>
        <dbReference type="ARBA" id="ARBA00004141"/>
    </source>
</evidence>
<organism evidence="7">
    <name type="scientific">Schizaphis graminum</name>
    <name type="common">Green bug aphid</name>
    <dbReference type="NCBI Taxonomy" id="13262"/>
    <lineage>
        <taxon>Eukaryota</taxon>
        <taxon>Metazoa</taxon>
        <taxon>Ecdysozoa</taxon>
        <taxon>Arthropoda</taxon>
        <taxon>Hexapoda</taxon>
        <taxon>Insecta</taxon>
        <taxon>Pterygota</taxon>
        <taxon>Neoptera</taxon>
        <taxon>Paraneoptera</taxon>
        <taxon>Hemiptera</taxon>
        <taxon>Sternorrhyncha</taxon>
        <taxon>Aphidomorpha</taxon>
        <taxon>Aphidoidea</taxon>
        <taxon>Aphididae</taxon>
        <taxon>Aphidini</taxon>
        <taxon>Schizaphis</taxon>
    </lineage>
</organism>